<organism evidence="1 2">
    <name type="scientific">Desulfonema magnum</name>
    <dbReference type="NCBI Taxonomy" id="45655"/>
    <lineage>
        <taxon>Bacteria</taxon>
        <taxon>Pseudomonadati</taxon>
        <taxon>Thermodesulfobacteriota</taxon>
        <taxon>Desulfobacteria</taxon>
        <taxon>Desulfobacterales</taxon>
        <taxon>Desulfococcaceae</taxon>
        <taxon>Desulfonema</taxon>
    </lineage>
</organism>
<dbReference type="AlphaFoldDB" id="A0A975GM13"/>
<dbReference type="RefSeq" id="WP_207682066.1">
    <property type="nucleotide sequence ID" value="NZ_CP061800.1"/>
</dbReference>
<accession>A0A975GM13</accession>
<dbReference type="KEGG" id="dmm:dnm_024500"/>
<dbReference type="EMBL" id="CP061800">
    <property type="protein sequence ID" value="QTA86426.1"/>
    <property type="molecule type" value="Genomic_DNA"/>
</dbReference>
<reference evidence="1" key="1">
    <citation type="journal article" date="2021" name="Microb. Physiol.">
        <title>Proteogenomic Insights into the Physiology of Marine, Sulfate-Reducing, Filamentous Desulfonema limicola and Desulfonema magnum.</title>
        <authorList>
            <person name="Schnaars V."/>
            <person name="Wohlbrand L."/>
            <person name="Scheve S."/>
            <person name="Hinrichs C."/>
            <person name="Reinhardt R."/>
            <person name="Rabus R."/>
        </authorList>
    </citation>
    <scope>NUCLEOTIDE SEQUENCE</scope>
    <source>
        <strain evidence="1">4be13</strain>
    </source>
</reference>
<gene>
    <name evidence="1" type="ORF">dnm_024500</name>
</gene>
<sequence>MPYTMEDYRRDYLLEHMHKLPPEERLKGLSSEDLLKRLSKNDLLKGLSKNDLLKSVKERLTPEEIEACLKELRQQK</sequence>
<evidence type="ECO:0000313" key="1">
    <source>
        <dbReference type="EMBL" id="QTA86426.1"/>
    </source>
</evidence>
<keyword evidence="2" id="KW-1185">Reference proteome</keyword>
<evidence type="ECO:0000313" key="2">
    <source>
        <dbReference type="Proteomes" id="UP000663722"/>
    </source>
</evidence>
<protein>
    <submittedName>
        <fullName evidence="1">Uncharacterized protein</fullName>
    </submittedName>
</protein>
<dbReference type="Proteomes" id="UP000663722">
    <property type="component" value="Chromosome"/>
</dbReference>
<proteinExistence type="predicted"/>
<name>A0A975GM13_9BACT</name>